<organism evidence="3">
    <name type="scientific">Dissoconium aciculare CBS 342.82</name>
    <dbReference type="NCBI Taxonomy" id="1314786"/>
    <lineage>
        <taxon>Eukaryota</taxon>
        <taxon>Fungi</taxon>
        <taxon>Dikarya</taxon>
        <taxon>Ascomycota</taxon>
        <taxon>Pezizomycotina</taxon>
        <taxon>Dothideomycetes</taxon>
        <taxon>Dothideomycetidae</taxon>
        <taxon>Mycosphaerellales</taxon>
        <taxon>Dissoconiaceae</taxon>
        <taxon>Dissoconium</taxon>
    </lineage>
</organism>
<feature type="region of interest" description="Disordered" evidence="1">
    <location>
        <begin position="142"/>
        <end position="182"/>
    </location>
</feature>
<dbReference type="Proteomes" id="UP000504637">
    <property type="component" value="Unplaced"/>
</dbReference>
<dbReference type="GeneID" id="54361039"/>
<reference evidence="3" key="2">
    <citation type="submission" date="2020-04" db="EMBL/GenBank/DDBJ databases">
        <authorList>
            <consortium name="NCBI Genome Project"/>
        </authorList>
    </citation>
    <scope>NUCLEOTIDE SEQUENCE</scope>
    <source>
        <strain evidence="3">CBS 342.82</strain>
    </source>
</reference>
<evidence type="ECO:0000313" key="2">
    <source>
        <dbReference type="Proteomes" id="UP000504637"/>
    </source>
</evidence>
<accession>A0A6J3M364</accession>
<reference evidence="3" key="1">
    <citation type="submission" date="2020-01" db="EMBL/GenBank/DDBJ databases">
        <authorList>
            <consortium name="DOE Joint Genome Institute"/>
            <person name="Haridas S."/>
            <person name="Albert R."/>
            <person name="Binder M."/>
            <person name="Bloem J."/>
            <person name="Labutti K."/>
            <person name="Salamov A."/>
            <person name="Andreopoulos B."/>
            <person name="Baker S.E."/>
            <person name="Barry K."/>
            <person name="Bills G."/>
            <person name="Bluhm B.H."/>
            <person name="Cannon C."/>
            <person name="Castanera R."/>
            <person name="Culley D.E."/>
            <person name="Daum C."/>
            <person name="Ezra D."/>
            <person name="Gonzalez J.B."/>
            <person name="Henrissat B."/>
            <person name="Kuo A."/>
            <person name="Liang C."/>
            <person name="Lipzen A."/>
            <person name="Lutzoni F."/>
            <person name="Magnuson J."/>
            <person name="Mondo S."/>
            <person name="Nolan M."/>
            <person name="Ohm R."/>
            <person name="Pangilinan J."/>
            <person name="Park H.-J."/>
            <person name="Ramirez L."/>
            <person name="Alfaro M."/>
            <person name="Sun H."/>
            <person name="Tritt A."/>
            <person name="Yoshinaga Y."/>
            <person name="Zwiers L.-H."/>
            <person name="Turgeon B.G."/>
            <person name="Goodwin S.B."/>
            <person name="Spatafora J.W."/>
            <person name="Crous P.W."/>
            <person name="Grigoriev I.V."/>
        </authorList>
    </citation>
    <scope>NUCLEOTIDE SEQUENCE</scope>
    <source>
        <strain evidence="3">CBS 342.82</strain>
    </source>
</reference>
<gene>
    <name evidence="3" type="ORF">K489DRAFT_371401</name>
</gene>
<dbReference type="AlphaFoldDB" id="A0A6J3M364"/>
<feature type="compositionally biased region" description="Basic residues" evidence="1">
    <location>
        <begin position="9"/>
        <end position="26"/>
    </location>
</feature>
<feature type="compositionally biased region" description="Basic and acidic residues" evidence="1">
    <location>
        <begin position="152"/>
        <end position="166"/>
    </location>
</feature>
<feature type="region of interest" description="Disordered" evidence="1">
    <location>
        <begin position="1"/>
        <end position="37"/>
    </location>
</feature>
<dbReference type="RefSeq" id="XP_033458408.1">
    <property type="nucleotide sequence ID" value="XM_033603239.1"/>
</dbReference>
<evidence type="ECO:0000256" key="1">
    <source>
        <dbReference type="SAM" id="MobiDB-lite"/>
    </source>
</evidence>
<protein>
    <submittedName>
        <fullName evidence="3">Uncharacterized protein</fullName>
    </submittedName>
</protein>
<feature type="compositionally biased region" description="Basic residues" evidence="1">
    <location>
        <begin position="167"/>
        <end position="179"/>
    </location>
</feature>
<name>A0A6J3M364_9PEZI</name>
<proteinExistence type="predicted"/>
<feature type="compositionally biased region" description="Basic residues" evidence="1">
    <location>
        <begin position="215"/>
        <end position="225"/>
    </location>
</feature>
<keyword evidence="2" id="KW-1185">Reference proteome</keyword>
<evidence type="ECO:0000313" key="3">
    <source>
        <dbReference type="RefSeq" id="XP_033458408.1"/>
    </source>
</evidence>
<reference evidence="3" key="3">
    <citation type="submission" date="2025-08" db="UniProtKB">
        <authorList>
            <consortium name="RefSeq"/>
        </authorList>
    </citation>
    <scope>IDENTIFICATION</scope>
    <source>
        <strain evidence="3">CBS 342.82</strain>
    </source>
</reference>
<feature type="region of interest" description="Disordered" evidence="1">
    <location>
        <begin position="208"/>
        <end position="245"/>
    </location>
</feature>
<sequence length="309" mass="34819">MRNSERTSHRVRWRKSRKSRSHLRNRSHGEGSENPISLCRADQNQVPTLPWPHKGIDWATMCGHAHRYFRPGAERESSRSAARNEFVASHREIRNATGAPKIHTKSKVHPARCSKSSTLPVALLKHSRFGNTTKKPLFERSDQRSQIGDGFATHERCRQRADDSKSRISRRPRPPRIPKRSQIQALSLAEYCRSEFGIIGIGASAPTAMDDSSHRGLHRSPKIPGRHQYLSQSSPSLDLASHSDGVRPKSAHIERALPALANPRYDMDSFRAHLSPNVQVPNSDTGYFKEDLVHTNCGIQFLRSEAVLS</sequence>